<dbReference type="RefSeq" id="WP_121735431.1">
    <property type="nucleotide sequence ID" value="NZ_QXXG01000005.1"/>
</dbReference>
<comment type="caution">
    <text evidence="14">The sequence shown here is derived from an EMBL/GenBank/DDBJ whole genome shotgun (WGS) entry which is preliminary data.</text>
</comment>
<keyword evidence="6 13" id="KW-0349">Heme</keyword>
<dbReference type="GO" id="GO:0005886">
    <property type="term" value="C:plasma membrane"/>
    <property type="evidence" value="ECO:0007669"/>
    <property type="project" value="UniProtKB-SubCell"/>
</dbReference>
<keyword evidence="5" id="KW-0997">Cell inner membrane</keyword>
<keyword evidence="8 13" id="KW-0479">Metal-binding</keyword>
<dbReference type="GO" id="GO:0019646">
    <property type="term" value="P:aerobic electron transport chain"/>
    <property type="evidence" value="ECO:0007669"/>
    <property type="project" value="InterPro"/>
</dbReference>
<keyword evidence="11 13" id="KW-0408">Iron</keyword>
<evidence type="ECO:0000256" key="1">
    <source>
        <dbReference type="ARBA" id="ARBA00004429"/>
    </source>
</evidence>
<comment type="subcellular location">
    <subcellularLocation>
        <location evidence="1">Cell inner membrane</location>
        <topology evidence="1">Multi-pass membrane protein</topology>
    </subcellularLocation>
</comment>
<dbReference type="GO" id="GO:0070069">
    <property type="term" value="C:cytochrome complex"/>
    <property type="evidence" value="ECO:0007669"/>
    <property type="project" value="UniProtKB-UniRule"/>
</dbReference>
<feature type="transmembrane region" description="Helical" evidence="13">
    <location>
        <begin position="400"/>
        <end position="422"/>
    </location>
</feature>
<feature type="transmembrane region" description="Helical" evidence="13">
    <location>
        <begin position="98"/>
        <end position="123"/>
    </location>
</feature>
<dbReference type="GO" id="GO:0020037">
    <property type="term" value="F:heme binding"/>
    <property type="evidence" value="ECO:0007669"/>
    <property type="project" value="TreeGrafter"/>
</dbReference>
<keyword evidence="4 13" id="KW-1003">Cell membrane</keyword>
<comment type="similarity">
    <text evidence="2 13">Belongs to the cytochrome ubiquinol oxidase subunit 1 family.</text>
</comment>
<evidence type="ECO:0000256" key="2">
    <source>
        <dbReference type="ARBA" id="ARBA00009819"/>
    </source>
</evidence>
<dbReference type="Pfam" id="PF01654">
    <property type="entry name" value="Cyt_bd_oxida_I"/>
    <property type="match status" value="1"/>
</dbReference>
<evidence type="ECO:0000256" key="9">
    <source>
        <dbReference type="ARBA" id="ARBA00022982"/>
    </source>
</evidence>
<dbReference type="GO" id="GO:0046872">
    <property type="term" value="F:metal ion binding"/>
    <property type="evidence" value="ECO:0007669"/>
    <property type="project" value="UniProtKB-UniRule"/>
</dbReference>
<sequence length="518" mass="57764">MIENIDTSLIDWSRAQFALTAMYHWLFVPLTLGLGVIQAIMETIYYRTGNETWKKTAQFWMKLFGINFAIGVATGLILEFEFGTNWSNYSWFVGDIFGAPLAIEGILAFFMEATFIAVMFFGWDKVSKRFHLASTWLTIIGATLSALWILIANAWMQYPVGMHFNPDTVRNEMFDFWAVALSPVAINKFFHTVLSGWIVGALFVLGISCWYLLKNRNTTFALSSIKVSAIFGLVASILILWTGDGSAYQVAQKQPMKLAAMEGLYQGGNGVGLVGIGILNPAKTCYLDNQNAFIFDIKFPKLLSFLAERDMDAYVPGIVNLIEGGYTTNKGTVALSAKEKIEKGKAAIKALADYRKAVKDKDTAAAGQYRVTLEENFPYFGYGYIKDPAELIPHVGLTFYSFRVMVILGCFFILLFIITLIWDKKGKIADTRWLQYVGLWSIPLGYIAGQAGWIVAEVGRQPWAIQDILPTSASISNLNPSSVQTTFYLFLILFTILLIAEIGIMVKAIKKGPETADH</sequence>
<evidence type="ECO:0000256" key="7">
    <source>
        <dbReference type="ARBA" id="ARBA00022692"/>
    </source>
</evidence>
<proteinExistence type="inferred from homology"/>
<evidence type="ECO:0000256" key="12">
    <source>
        <dbReference type="ARBA" id="ARBA00023136"/>
    </source>
</evidence>
<keyword evidence="12 13" id="KW-0472">Membrane</keyword>
<evidence type="ECO:0000256" key="4">
    <source>
        <dbReference type="ARBA" id="ARBA00022475"/>
    </source>
</evidence>
<dbReference type="PANTHER" id="PTHR30365:SF0">
    <property type="entry name" value="CYTOCHROME BD-I UBIQUINOL OXIDASE SUBUNIT 1"/>
    <property type="match status" value="1"/>
</dbReference>
<evidence type="ECO:0000256" key="3">
    <source>
        <dbReference type="ARBA" id="ARBA00022448"/>
    </source>
</evidence>
<evidence type="ECO:0000256" key="11">
    <source>
        <dbReference type="ARBA" id="ARBA00023004"/>
    </source>
</evidence>
<gene>
    <name evidence="14" type="ORF">D7V78_06045</name>
</gene>
<dbReference type="GO" id="GO:0009055">
    <property type="term" value="F:electron transfer activity"/>
    <property type="evidence" value="ECO:0007669"/>
    <property type="project" value="UniProtKB-UniRule"/>
</dbReference>
<evidence type="ECO:0000313" key="14">
    <source>
        <dbReference type="EMBL" id="RLT74206.1"/>
    </source>
</evidence>
<organism evidence="14 15">
    <name type="scientific">Parabacteroides distasonis</name>
    <dbReference type="NCBI Taxonomy" id="823"/>
    <lineage>
        <taxon>Bacteria</taxon>
        <taxon>Pseudomonadati</taxon>
        <taxon>Bacteroidota</taxon>
        <taxon>Bacteroidia</taxon>
        <taxon>Bacteroidales</taxon>
        <taxon>Tannerellaceae</taxon>
        <taxon>Parabacteroides</taxon>
    </lineage>
</organism>
<accession>A0A3L7ZQX2</accession>
<feature type="transmembrane region" description="Helical" evidence="13">
    <location>
        <begin position="135"/>
        <end position="156"/>
    </location>
</feature>
<evidence type="ECO:0000256" key="8">
    <source>
        <dbReference type="ARBA" id="ARBA00022723"/>
    </source>
</evidence>
<keyword evidence="7 13" id="KW-0812">Transmembrane</keyword>
<evidence type="ECO:0000256" key="13">
    <source>
        <dbReference type="PIRNR" id="PIRNR006446"/>
    </source>
</evidence>
<keyword evidence="10 13" id="KW-1133">Transmembrane helix</keyword>
<dbReference type="PANTHER" id="PTHR30365">
    <property type="entry name" value="CYTOCHROME D UBIQUINOL OXIDASE"/>
    <property type="match status" value="1"/>
</dbReference>
<evidence type="ECO:0000256" key="10">
    <source>
        <dbReference type="ARBA" id="ARBA00022989"/>
    </source>
</evidence>
<dbReference type="InterPro" id="IPR002585">
    <property type="entry name" value="Cyt-d_ubiquinol_oxidase_su_1"/>
</dbReference>
<evidence type="ECO:0000256" key="6">
    <source>
        <dbReference type="ARBA" id="ARBA00022617"/>
    </source>
</evidence>
<feature type="transmembrane region" description="Helical" evidence="13">
    <location>
        <begin position="434"/>
        <end position="456"/>
    </location>
</feature>
<feature type="transmembrane region" description="Helical" evidence="13">
    <location>
        <begin position="22"/>
        <end position="47"/>
    </location>
</feature>
<feature type="transmembrane region" description="Helical" evidence="13">
    <location>
        <begin position="220"/>
        <end position="241"/>
    </location>
</feature>
<dbReference type="OrthoDB" id="9807042at2"/>
<reference evidence="14 15" key="1">
    <citation type="submission" date="2018-09" db="EMBL/GenBank/DDBJ databases">
        <title>Murine metabolic-syndrome-specific gut microbial biobank.</title>
        <authorList>
            <person name="Liu C."/>
        </authorList>
    </citation>
    <scope>NUCLEOTIDE SEQUENCE [LARGE SCALE GENOMIC DNA]</scope>
    <source>
        <strain evidence="14 15">8-P5</strain>
    </source>
</reference>
<keyword evidence="9 13" id="KW-0249">Electron transport</keyword>
<protein>
    <submittedName>
        <fullName evidence="14">Cytochrome ubiquinol oxidase subunit I</fullName>
    </submittedName>
</protein>
<keyword evidence="3 13" id="KW-0813">Transport</keyword>
<name>A0A3L7ZQX2_PARDI</name>
<dbReference type="PIRSF" id="PIRSF006446">
    <property type="entry name" value="Cyt_quinol_oxidase_1"/>
    <property type="match status" value="1"/>
</dbReference>
<dbReference type="AlphaFoldDB" id="A0A3L7ZQX2"/>
<feature type="transmembrane region" description="Helical" evidence="13">
    <location>
        <begin position="487"/>
        <end position="506"/>
    </location>
</feature>
<evidence type="ECO:0000256" key="5">
    <source>
        <dbReference type="ARBA" id="ARBA00022519"/>
    </source>
</evidence>
<dbReference type="GO" id="GO:0016682">
    <property type="term" value="F:oxidoreductase activity, acting on diphenols and related substances as donors, oxygen as acceptor"/>
    <property type="evidence" value="ECO:0007669"/>
    <property type="project" value="TreeGrafter"/>
</dbReference>
<feature type="transmembrane region" description="Helical" evidence="13">
    <location>
        <begin position="189"/>
        <end position="213"/>
    </location>
</feature>
<feature type="transmembrane region" description="Helical" evidence="13">
    <location>
        <begin position="59"/>
        <end position="78"/>
    </location>
</feature>
<dbReference type="EMBL" id="RAYI01000009">
    <property type="protein sequence ID" value="RLT74206.1"/>
    <property type="molecule type" value="Genomic_DNA"/>
</dbReference>
<dbReference type="Proteomes" id="UP000278164">
    <property type="component" value="Unassembled WGS sequence"/>
</dbReference>
<evidence type="ECO:0000313" key="15">
    <source>
        <dbReference type="Proteomes" id="UP000278164"/>
    </source>
</evidence>